<dbReference type="GO" id="GO:0045337">
    <property type="term" value="P:farnesyl diphosphate biosynthetic process"/>
    <property type="evidence" value="ECO:0007669"/>
    <property type="project" value="TreeGrafter"/>
</dbReference>
<dbReference type="OrthoDB" id="10257492at2759"/>
<evidence type="ECO:0000313" key="5">
    <source>
        <dbReference type="Proteomes" id="UP000225706"/>
    </source>
</evidence>
<keyword evidence="3" id="KW-0460">Magnesium</keyword>
<dbReference type="PANTHER" id="PTHR11525">
    <property type="entry name" value="FARNESYL-PYROPHOSPHATE SYNTHETASE"/>
    <property type="match status" value="1"/>
</dbReference>
<dbReference type="PANTHER" id="PTHR11525:SF0">
    <property type="entry name" value="FARNESYL PYROPHOSPHATE SYNTHASE"/>
    <property type="match status" value="1"/>
</dbReference>
<comment type="caution">
    <text evidence="4">The sequence shown here is derived from an EMBL/GenBank/DDBJ whole genome shotgun (WGS) entry which is preliminary data.</text>
</comment>
<dbReference type="InterPro" id="IPR008949">
    <property type="entry name" value="Isoprenoid_synthase_dom_sf"/>
</dbReference>
<reference evidence="5" key="1">
    <citation type="journal article" date="2017" name="bioRxiv">
        <title>Comparative analysis of the genomes of Stylophora pistillata and Acropora digitifera provides evidence for extensive differences between species of corals.</title>
        <authorList>
            <person name="Voolstra C.R."/>
            <person name="Li Y."/>
            <person name="Liew Y.J."/>
            <person name="Baumgarten S."/>
            <person name="Zoccola D."/>
            <person name="Flot J.-F."/>
            <person name="Tambutte S."/>
            <person name="Allemand D."/>
            <person name="Aranda M."/>
        </authorList>
    </citation>
    <scope>NUCLEOTIDE SEQUENCE [LARGE SCALE GENOMIC DNA]</scope>
</reference>
<keyword evidence="5" id="KW-1185">Reference proteome</keyword>
<dbReference type="Proteomes" id="UP000225706">
    <property type="component" value="Unassembled WGS sequence"/>
</dbReference>
<dbReference type="AlphaFoldDB" id="A0A2B4RFK4"/>
<dbReference type="STRING" id="50429.A0A2B4RFK4"/>
<dbReference type="GO" id="GO:0046872">
    <property type="term" value="F:metal ion binding"/>
    <property type="evidence" value="ECO:0007669"/>
    <property type="project" value="UniProtKB-KW"/>
</dbReference>
<evidence type="ECO:0000256" key="1">
    <source>
        <dbReference type="ARBA" id="ARBA00022679"/>
    </source>
</evidence>
<dbReference type="GO" id="GO:0004161">
    <property type="term" value="F:dimethylallyltranstransferase activity"/>
    <property type="evidence" value="ECO:0007669"/>
    <property type="project" value="TreeGrafter"/>
</dbReference>
<evidence type="ECO:0000256" key="2">
    <source>
        <dbReference type="ARBA" id="ARBA00022723"/>
    </source>
</evidence>
<keyword evidence="1" id="KW-0808">Transferase</keyword>
<keyword evidence="2" id="KW-0479">Metal-binding</keyword>
<gene>
    <name evidence="4" type="primary">FDPS</name>
    <name evidence="4" type="ORF">AWC38_SpisGene20520</name>
</gene>
<protein>
    <submittedName>
        <fullName evidence="4">Farnesyl pyrophosphate synthase</fullName>
    </submittedName>
</protein>
<dbReference type="GO" id="GO:0004337">
    <property type="term" value="F:(2E,6E)-farnesyl diphosphate synthase activity"/>
    <property type="evidence" value="ECO:0007669"/>
    <property type="project" value="TreeGrafter"/>
</dbReference>
<name>A0A2B4RFK4_STYPI</name>
<dbReference type="InterPro" id="IPR039702">
    <property type="entry name" value="FPS1-like"/>
</dbReference>
<proteinExistence type="predicted"/>
<dbReference type="Gene3D" id="1.10.600.10">
    <property type="entry name" value="Farnesyl Diphosphate Synthase"/>
    <property type="match status" value="1"/>
</dbReference>
<organism evidence="4 5">
    <name type="scientific">Stylophora pistillata</name>
    <name type="common">Smooth cauliflower coral</name>
    <dbReference type="NCBI Taxonomy" id="50429"/>
    <lineage>
        <taxon>Eukaryota</taxon>
        <taxon>Metazoa</taxon>
        <taxon>Cnidaria</taxon>
        <taxon>Anthozoa</taxon>
        <taxon>Hexacorallia</taxon>
        <taxon>Scleractinia</taxon>
        <taxon>Astrocoeniina</taxon>
        <taxon>Pocilloporidae</taxon>
        <taxon>Stylophora</taxon>
    </lineage>
</organism>
<evidence type="ECO:0000256" key="3">
    <source>
        <dbReference type="ARBA" id="ARBA00022842"/>
    </source>
</evidence>
<dbReference type="GO" id="GO:0005737">
    <property type="term" value="C:cytoplasm"/>
    <property type="evidence" value="ECO:0007669"/>
    <property type="project" value="TreeGrafter"/>
</dbReference>
<dbReference type="EMBL" id="LSMT01000666">
    <property type="protein sequence ID" value="PFX15270.1"/>
    <property type="molecule type" value="Genomic_DNA"/>
</dbReference>
<accession>A0A2B4RFK4</accession>
<evidence type="ECO:0000313" key="4">
    <source>
        <dbReference type="EMBL" id="PFX15270.1"/>
    </source>
</evidence>
<sequence length="94" mass="10926">MGTRDWVENYAIKDSVSSEKVKKLYHELNLKQVYKDFEEESYKNIVELISQRSANLPEGLFLEIAKKIYKRDKGAVLTQTRVSIIASPRDEGFE</sequence>